<dbReference type="GO" id="GO:0006357">
    <property type="term" value="P:regulation of transcription by RNA polymerase II"/>
    <property type="evidence" value="ECO:0007669"/>
    <property type="project" value="TreeGrafter"/>
</dbReference>
<dbReference type="SUPFAM" id="SSF53098">
    <property type="entry name" value="Ribonuclease H-like"/>
    <property type="match status" value="1"/>
</dbReference>
<gene>
    <name evidence="1" type="ORF">CPELLU_LOCUS14696</name>
</gene>
<reference evidence="1" key="1">
    <citation type="submission" date="2021-06" db="EMBL/GenBank/DDBJ databases">
        <authorList>
            <person name="Kallberg Y."/>
            <person name="Tangrot J."/>
            <person name="Rosling A."/>
        </authorList>
    </citation>
    <scope>NUCLEOTIDE SEQUENCE</scope>
    <source>
        <strain evidence="1">FL966</strain>
    </source>
</reference>
<evidence type="ECO:0000313" key="2">
    <source>
        <dbReference type="Proteomes" id="UP000789759"/>
    </source>
</evidence>
<dbReference type="GO" id="GO:0005634">
    <property type="term" value="C:nucleus"/>
    <property type="evidence" value="ECO:0007669"/>
    <property type="project" value="TreeGrafter"/>
</dbReference>
<name>A0A9N9ITK2_9GLOM</name>
<dbReference type="AlphaFoldDB" id="A0A9N9ITK2"/>
<dbReference type="InterPro" id="IPR052717">
    <property type="entry name" value="Vacuolar_transposase_reg"/>
</dbReference>
<dbReference type="PANTHER" id="PTHR46169:SF29">
    <property type="entry name" value="DNA REPLICATION-RELATED ELEMENT FACTOR, ISOFORM A"/>
    <property type="match status" value="1"/>
</dbReference>
<proteinExistence type="predicted"/>
<dbReference type="EMBL" id="CAJVQA010017867">
    <property type="protein sequence ID" value="CAG8750834.1"/>
    <property type="molecule type" value="Genomic_DNA"/>
</dbReference>
<comment type="caution">
    <text evidence="1">The sequence shown here is derived from an EMBL/GenBank/DDBJ whole genome shotgun (WGS) entry which is preliminary data.</text>
</comment>
<feature type="non-terminal residue" evidence="1">
    <location>
        <position position="1"/>
    </location>
</feature>
<evidence type="ECO:0000313" key="1">
    <source>
        <dbReference type="EMBL" id="CAG8750834.1"/>
    </source>
</evidence>
<keyword evidence="2" id="KW-1185">Reference proteome</keyword>
<dbReference type="Proteomes" id="UP000789759">
    <property type="component" value="Unassembled WGS sequence"/>
</dbReference>
<organism evidence="1 2">
    <name type="scientific">Cetraspora pellucida</name>
    <dbReference type="NCBI Taxonomy" id="1433469"/>
    <lineage>
        <taxon>Eukaryota</taxon>
        <taxon>Fungi</taxon>
        <taxon>Fungi incertae sedis</taxon>
        <taxon>Mucoromycota</taxon>
        <taxon>Glomeromycotina</taxon>
        <taxon>Glomeromycetes</taxon>
        <taxon>Diversisporales</taxon>
        <taxon>Gigasporaceae</taxon>
        <taxon>Cetraspora</taxon>
    </lineage>
</organism>
<sequence length="368" mass="42160">PAQTKIDLFARSGSYSYTKAKNDKLTKALVKFIIQDAQPISLAVSPNFCEFIKELNPSITFPYICHTANVIQEKLEEVIENWGLTRKVYSITTDNGANMKVAINKMSNIIRIPCSAHTLQLVVGKGLMPVEQNERLEDAQKTLWILDNNVKVINRNILDYNKIFNHSQTVVVYMFYCSLKYSIDNPEKMFHNAINIVLATLSVSSTSEARKDARRLKEIQLTDNEWDLMRDIVNILGPFFEVTELLGGSEYVTFFYMIPSILGLMDKLDCSTDHLNESNNINFEMPDLVFDNNVGFVDAQKEEEGGPKGKKIKINTPIDVTNMQHKIKNALYNALLHYWDFSDEELFLAYLLDLRFKKLRFATSTQQL</sequence>
<accession>A0A9N9ITK2</accession>
<dbReference type="OrthoDB" id="2368854at2759"/>
<protein>
    <submittedName>
        <fullName evidence="1">20207_t:CDS:1</fullName>
    </submittedName>
</protein>
<dbReference type="InterPro" id="IPR012337">
    <property type="entry name" value="RNaseH-like_sf"/>
</dbReference>
<dbReference type="PANTHER" id="PTHR46169">
    <property type="entry name" value="DNA REPLICATION-RELATED ELEMENT FACTOR, ISOFORM A"/>
    <property type="match status" value="1"/>
</dbReference>